<evidence type="ECO:0000313" key="2">
    <source>
        <dbReference type="Proteomes" id="UP001168552"/>
    </source>
</evidence>
<name>A0ABT8F724_9BACT</name>
<evidence type="ECO:0008006" key="3">
    <source>
        <dbReference type="Google" id="ProtNLM"/>
    </source>
</evidence>
<gene>
    <name evidence="1" type="ORF">QWY31_12305</name>
</gene>
<accession>A0ABT8F724</accession>
<organism evidence="1 2">
    <name type="scientific">Shiella aurantiaca</name>
    <dbReference type="NCBI Taxonomy" id="3058365"/>
    <lineage>
        <taxon>Bacteria</taxon>
        <taxon>Pseudomonadati</taxon>
        <taxon>Bacteroidota</taxon>
        <taxon>Cytophagia</taxon>
        <taxon>Cytophagales</taxon>
        <taxon>Shiellaceae</taxon>
        <taxon>Shiella</taxon>
    </lineage>
</organism>
<dbReference type="RefSeq" id="WP_320004825.1">
    <property type="nucleotide sequence ID" value="NZ_JAUHJS010000006.1"/>
</dbReference>
<evidence type="ECO:0000313" key="1">
    <source>
        <dbReference type="EMBL" id="MDN4166288.1"/>
    </source>
</evidence>
<sequence>MRSLVTFLAVLVGLGLNIATAQEYVFKVLVNKGDNKAKASGAEWQPVKTGSKLNNGDQIQVSEGAYLGLVHSSGKTIELKSADVYNVSDISSKISGTNSSVASKYADFVLSKMSSEGEEDINANHRNYMSVTGAVERATSSAALNVMMPSSVEVLSNEAIVRWTEPKEAAGKAYVVTLKNMFDETILTKETTETSVTLNFDDPKLVKEKLVILKVSVKGEAGMESGEYGIKRLSGQEAQTIEVNLNSLQQEVSGETALDKLILASFYEENNLLVDALTMYEQAIKMSPDVPEFKDAYAQFLIRNGLGNK</sequence>
<keyword evidence="2" id="KW-1185">Reference proteome</keyword>
<comment type="caution">
    <text evidence="1">The sequence shown here is derived from an EMBL/GenBank/DDBJ whole genome shotgun (WGS) entry which is preliminary data.</text>
</comment>
<protein>
    <recommendedName>
        <fullName evidence="3">Tetratricopeptide repeat protein</fullName>
    </recommendedName>
</protein>
<dbReference type="EMBL" id="JAUHJS010000006">
    <property type="protein sequence ID" value="MDN4166288.1"/>
    <property type="molecule type" value="Genomic_DNA"/>
</dbReference>
<proteinExistence type="predicted"/>
<dbReference type="Proteomes" id="UP001168552">
    <property type="component" value="Unassembled WGS sequence"/>
</dbReference>
<reference evidence="1" key="1">
    <citation type="submission" date="2023-06" db="EMBL/GenBank/DDBJ databases">
        <title>Cytophagales bacterium Strain LB-30, isolated from soil.</title>
        <authorList>
            <person name="Liu B."/>
        </authorList>
    </citation>
    <scope>NUCLEOTIDE SEQUENCE</scope>
    <source>
        <strain evidence="1">LB-30</strain>
    </source>
</reference>